<protein>
    <submittedName>
        <fullName evidence="2">Uncharacterized protein</fullName>
    </submittedName>
</protein>
<name>A0A4U6USA4_SETVI</name>
<dbReference type="EMBL" id="CM016556">
    <property type="protein sequence ID" value="TKW13907.1"/>
    <property type="molecule type" value="Genomic_DNA"/>
</dbReference>
<evidence type="ECO:0000256" key="1">
    <source>
        <dbReference type="SAM" id="MobiDB-lite"/>
    </source>
</evidence>
<evidence type="ECO:0000313" key="3">
    <source>
        <dbReference type="Proteomes" id="UP000298652"/>
    </source>
</evidence>
<proteinExistence type="predicted"/>
<sequence length="101" mass="10315">MLLGAVGRAAGEGGARRGWSGTSEVPLLSPLRLLLTAHAWLVHRGSPTVLLVAARDLAGRGEVSSGETVWRSAGAGDGDQGRRTAGGSFHRGAVGASWKSK</sequence>
<keyword evidence="3" id="KW-1185">Reference proteome</keyword>
<dbReference type="Gramene" id="TKW13907">
    <property type="protein sequence ID" value="TKW13907"/>
    <property type="gene ID" value="SEVIR_5G131675v2"/>
</dbReference>
<reference evidence="2" key="1">
    <citation type="submission" date="2019-03" db="EMBL/GenBank/DDBJ databases">
        <title>WGS assembly of Setaria viridis.</title>
        <authorList>
            <person name="Huang P."/>
            <person name="Jenkins J."/>
            <person name="Grimwood J."/>
            <person name="Barry K."/>
            <person name="Healey A."/>
            <person name="Mamidi S."/>
            <person name="Sreedasyam A."/>
            <person name="Shu S."/>
            <person name="Feldman M."/>
            <person name="Wu J."/>
            <person name="Yu Y."/>
            <person name="Chen C."/>
            <person name="Johnson J."/>
            <person name="Rokhsar D."/>
            <person name="Baxter I."/>
            <person name="Schmutz J."/>
            <person name="Brutnell T."/>
            <person name="Kellogg E."/>
        </authorList>
    </citation>
    <scope>NUCLEOTIDE SEQUENCE [LARGE SCALE GENOMIC DNA]</scope>
</reference>
<organism evidence="2 3">
    <name type="scientific">Setaria viridis</name>
    <name type="common">Green bristlegrass</name>
    <name type="synonym">Setaria italica subsp. viridis</name>
    <dbReference type="NCBI Taxonomy" id="4556"/>
    <lineage>
        <taxon>Eukaryota</taxon>
        <taxon>Viridiplantae</taxon>
        <taxon>Streptophyta</taxon>
        <taxon>Embryophyta</taxon>
        <taxon>Tracheophyta</taxon>
        <taxon>Spermatophyta</taxon>
        <taxon>Magnoliopsida</taxon>
        <taxon>Liliopsida</taxon>
        <taxon>Poales</taxon>
        <taxon>Poaceae</taxon>
        <taxon>PACMAD clade</taxon>
        <taxon>Panicoideae</taxon>
        <taxon>Panicodae</taxon>
        <taxon>Paniceae</taxon>
        <taxon>Cenchrinae</taxon>
        <taxon>Setaria</taxon>
    </lineage>
</organism>
<feature type="region of interest" description="Disordered" evidence="1">
    <location>
        <begin position="68"/>
        <end position="101"/>
    </location>
</feature>
<gene>
    <name evidence="2" type="ORF">SEVIR_5G131675v2</name>
</gene>
<evidence type="ECO:0000313" key="2">
    <source>
        <dbReference type="EMBL" id="TKW13907.1"/>
    </source>
</evidence>
<dbReference type="AlphaFoldDB" id="A0A4U6USA4"/>
<dbReference type="Proteomes" id="UP000298652">
    <property type="component" value="Chromosome 5"/>
</dbReference>
<accession>A0A4U6USA4</accession>
<feature type="region of interest" description="Disordered" evidence="1">
    <location>
        <begin position="1"/>
        <end position="22"/>
    </location>
</feature>